<evidence type="ECO:0000313" key="2">
    <source>
        <dbReference type="Proteomes" id="UP001595191"/>
    </source>
</evidence>
<keyword evidence="2" id="KW-1185">Reference proteome</keyword>
<name>A0ACC7LH16_9FLAO</name>
<gene>
    <name evidence="1" type="ORF">ACEZ3G_04770</name>
</gene>
<sequence>MNRVSMFGPWGIKKSGLMAAHQMGDRILKLASGTFAIVSSQHDYYFIPTTERQYLI</sequence>
<protein>
    <submittedName>
        <fullName evidence="1">Uncharacterized protein</fullName>
    </submittedName>
</protein>
<proteinExistence type="predicted"/>
<accession>A0ACC7LH16</accession>
<organism evidence="1 2">
    <name type="scientific">Meishania litoralis</name>
    <dbReference type="NCBI Taxonomy" id="3434685"/>
    <lineage>
        <taxon>Bacteria</taxon>
        <taxon>Pseudomonadati</taxon>
        <taxon>Bacteroidota</taxon>
        <taxon>Flavobacteriia</taxon>
        <taxon>Flavobacteriales</taxon>
        <taxon>Flavobacteriaceae</taxon>
        <taxon>Meishania</taxon>
    </lineage>
</organism>
<evidence type="ECO:0000313" key="1">
    <source>
        <dbReference type="EMBL" id="MFH6602779.1"/>
    </source>
</evidence>
<reference evidence="1" key="1">
    <citation type="submission" date="2024-09" db="EMBL/GenBank/DDBJ databases">
        <authorList>
            <person name="Liu J."/>
        </authorList>
    </citation>
    <scope>NUCLEOTIDE SEQUENCE</scope>
    <source>
        <strain evidence="1">NBU2967</strain>
    </source>
</reference>
<dbReference type="Proteomes" id="UP001595191">
    <property type="component" value="Unassembled WGS sequence"/>
</dbReference>
<dbReference type="EMBL" id="JBHFPV010000001">
    <property type="protein sequence ID" value="MFH6602779.1"/>
    <property type="molecule type" value="Genomic_DNA"/>
</dbReference>
<comment type="caution">
    <text evidence="1">The sequence shown here is derived from an EMBL/GenBank/DDBJ whole genome shotgun (WGS) entry which is preliminary data.</text>
</comment>